<name>A0A5C6B969_9BACT</name>
<evidence type="ECO:0000313" key="2">
    <source>
        <dbReference type="EMBL" id="TWU08508.1"/>
    </source>
</evidence>
<reference evidence="2 3" key="1">
    <citation type="submission" date="2019-02" db="EMBL/GenBank/DDBJ databases">
        <title>Deep-cultivation of Planctomycetes and their phenomic and genomic characterization uncovers novel biology.</title>
        <authorList>
            <person name="Wiegand S."/>
            <person name="Jogler M."/>
            <person name="Boedeker C."/>
            <person name="Pinto D."/>
            <person name="Vollmers J."/>
            <person name="Rivas-Marin E."/>
            <person name="Kohn T."/>
            <person name="Peeters S.H."/>
            <person name="Heuer A."/>
            <person name="Rast P."/>
            <person name="Oberbeckmann S."/>
            <person name="Bunk B."/>
            <person name="Jeske O."/>
            <person name="Meyerdierks A."/>
            <person name="Storesund J.E."/>
            <person name="Kallscheuer N."/>
            <person name="Luecker S."/>
            <person name="Lage O.M."/>
            <person name="Pohl T."/>
            <person name="Merkel B.J."/>
            <person name="Hornburger P."/>
            <person name="Mueller R.-W."/>
            <person name="Bruemmer F."/>
            <person name="Labrenz M."/>
            <person name="Spormann A.M."/>
            <person name="Op Den Camp H."/>
            <person name="Overmann J."/>
            <person name="Amann R."/>
            <person name="Jetten M.S.M."/>
            <person name="Mascher T."/>
            <person name="Medema M.H."/>
            <person name="Devos D.P."/>
            <person name="Kaster A.-K."/>
            <person name="Ovreas L."/>
            <person name="Rohde M."/>
            <person name="Galperin M.Y."/>
            <person name="Jogler C."/>
        </authorList>
    </citation>
    <scope>NUCLEOTIDE SEQUENCE [LARGE SCALE GENOMIC DNA]</scope>
    <source>
        <strain evidence="2 3">Pla52n</strain>
    </source>
</reference>
<feature type="chain" id="PRO_5023093956" evidence="1">
    <location>
        <begin position="30"/>
        <end position="445"/>
    </location>
</feature>
<feature type="signal peptide" evidence="1">
    <location>
        <begin position="1"/>
        <end position="29"/>
    </location>
</feature>
<evidence type="ECO:0000256" key="1">
    <source>
        <dbReference type="SAM" id="SignalP"/>
    </source>
</evidence>
<proteinExistence type="predicted"/>
<dbReference type="Proteomes" id="UP000320176">
    <property type="component" value="Unassembled WGS sequence"/>
</dbReference>
<dbReference type="PANTHER" id="PTHR43737:SF1">
    <property type="entry name" value="DUF1501 DOMAIN-CONTAINING PROTEIN"/>
    <property type="match status" value="1"/>
</dbReference>
<keyword evidence="3" id="KW-1185">Reference proteome</keyword>
<gene>
    <name evidence="2" type="ORF">Pla52n_10910</name>
</gene>
<dbReference type="AlphaFoldDB" id="A0A5C6B969"/>
<dbReference type="SUPFAM" id="SSF53649">
    <property type="entry name" value="Alkaline phosphatase-like"/>
    <property type="match status" value="1"/>
</dbReference>
<dbReference type="Pfam" id="PF07394">
    <property type="entry name" value="DUF1501"/>
    <property type="match status" value="1"/>
</dbReference>
<accession>A0A5C6B969</accession>
<comment type="caution">
    <text evidence="2">The sequence shown here is derived from an EMBL/GenBank/DDBJ whole genome shotgun (WGS) entry which is preliminary data.</text>
</comment>
<dbReference type="InterPro" id="IPR010869">
    <property type="entry name" value="DUF1501"/>
</dbReference>
<dbReference type="EMBL" id="SJPN01000001">
    <property type="protein sequence ID" value="TWU08508.1"/>
    <property type="molecule type" value="Genomic_DNA"/>
</dbReference>
<dbReference type="RefSeq" id="WP_231741727.1">
    <property type="nucleotide sequence ID" value="NZ_CP151726.1"/>
</dbReference>
<dbReference type="Gene3D" id="3.40.720.10">
    <property type="entry name" value="Alkaline Phosphatase, subunit A"/>
    <property type="match status" value="1"/>
</dbReference>
<keyword evidence="1" id="KW-0732">Signal</keyword>
<organism evidence="2 3">
    <name type="scientific">Stieleria varia</name>
    <dbReference type="NCBI Taxonomy" id="2528005"/>
    <lineage>
        <taxon>Bacteria</taxon>
        <taxon>Pseudomonadati</taxon>
        <taxon>Planctomycetota</taxon>
        <taxon>Planctomycetia</taxon>
        <taxon>Pirellulales</taxon>
        <taxon>Pirellulaceae</taxon>
        <taxon>Stieleria</taxon>
    </lineage>
</organism>
<dbReference type="InterPro" id="IPR017850">
    <property type="entry name" value="Alkaline_phosphatase_core_sf"/>
</dbReference>
<evidence type="ECO:0000313" key="3">
    <source>
        <dbReference type="Proteomes" id="UP000320176"/>
    </source>
</evidence>
<protein>
    <submittedName>
        <fullName evidence="2">Sulfatase</fullName>
    </submittedName>
</protein>
<sequence length="445" mass="48681" precursor="true">MKRRDAIRTGIFGAAGLSAYFSAASNAAANPLAPQPTHFPARAKRVIQIFLPGGVSHIDTFDPKAELTACDGKTFDKGKVLAASQWGHAAGGQSGLEVSDLFPRLRDQADELCLIRSMYGDKADHFEATLSIHSGAMVGALPGIGAWVSYGMGTENPNLPSHVVFCDKLPYAGSQSWDSNFLPTYHQGTRIRPGDEPIPDLNPSDGTGHQRQAKELELLKRLNQHHADARPDDSRLAARMHAFDAAVGLQRTAPEVFSVADEDTATLDRYGIKSGDTSSFAWQCLMARRMSERGVRFVELVDRNNWDAHSKMKSYEGLAKNVDQAIAALIADLKQRGLLDETLIVCCTEFGRTPYRKPEETDGRGHYKNAFTCWLAGGGVRGGSAYGATDEYGIEIVDQPAHIHDFHATILHLLGFDHERLTYFYNGRDFRLTGLAGNVLHDVVA</sequence>
<dbReference type="PANTHER" id="PTHR43737">
    <property type="entry name" value="BLL7424 PROTEIN"/>
    <property type="match status" value="1"/>
</dbReference>